<comment type="caution">
    <text evidence="2">The sequence shown here is derived from an EMBL/GenBank/DDBJ whole genome shotgun (WGS) entry which is preliminary data.</text>
</comment>
<dbReference type="Proteomes" id="UP000752696">
    <property type="component" value="Unassembled WGS sequence"/>
</dbReference>
<protein>
    <recommendedName>
        <fullName evidence="4">Protein TsetseEP domain-containing protein</fullName>
    </recommendedName>
</protein>
<keyword evidence="1" id="KW-1133">Transmembrane helix</keyword>
<evidence type="ECO:0008006" key="4">
    <source>
        <dbReference type="Google" id="ProtNLM"/>
    </source>
</evidence>
<dbReference type="OrthoDB" id="7697005at2759"/>
<evidence type="ECO:0000313" key="3">
    <source>
        <dbReference type="Proteomes" id="UP000752696"/>
    </source>
</evidence>
<feature type="non-terminal residue" evidence="2">
    <location>
        <position position="1"/>
    </location>
</feature>
<reference evidence="2" key="1">
    <citation type="submission" date="2020-07" db="EMBL/GenBank/DDBJ databases">
        <authorList>
            <person name="Nazaruddin N."/>
        </authorList>
    </citation>
    <scope>NUCLEOTIDE SEQUENCE</scope>
</reference>
<sequence length="275" mass="30866">LTHDCKQVVTYKRQECPFVVISSRRRDRPSGLKFFLRRNNMKSLVFLCLLFVTFCAAQRFPNNVLDQVLKAIKNAKNSVDTVMLDLRHSKTNINLKAQSEITNYYIAGNSRINEVLNTRLNYIKEKSQEAKESGKDADDCLNIVTKDMKAAAQTGYSEVKSCEQAANKKLGTISQTFDNEQANGQKLKNQLDQIALQCMSSSNPEQMANCIVLKLAIINPDIRQYQQRASLLTNQANSQKNALLLEQSSCNARANNEVQSASTKAIYAAVDCLKN</sequence>
<organism evidence="2 3">
    <name type="scientific">Heterotrigona itama</name>
    <dbReference type="NCBI Taxonomy" id="395501"/>
    <lineage>
        <taxon>Eukaryota</taxon>
        <taxon>Metazoa</taxon>
        <taxon>Ecdysozoa</taxon>
        <taxon>Arthropoda</taxon>
        <taxon>Hexapoda</taxon>
        <taxon>Insecta</taxon>
        <taxon>Pterygota</taxon>
        <taxon>Neoptera</taxon>
        <taxon>Endopterygota</taxon>
        <taxon>Hymenoptera</taxon>
        <taxon>Apocrita</taxon>
        <taxon>Aculeata</taxon>
        <taxon>Apoidea</taxon>
        <taxon>Anthophila</taxon>
        <taxon>Apidae</taxon>
        <taxon>Heterotrigona</taxon>
    </lineage>
</organism>
<gene>
    <name evidence="2" type="ORF">MHI_LOCUS597246</name>
</gene>
<accession>A0A6V7H8C3</accession>
<keyword evidence="3" id="KW-1185">Reference proteome</keyword>
<evidence type="ECO:0000256" key="1">
    <source>
        <dbReference type="SAM" id="Phobius"/>
    </source>
</evidence>
<name>A0A6V7H8C3_9HYME</name>
<feature type="transmembrane region" description="Helical" evidence="1">
    <location>
        <begin position="43"/>
        <end position="60"/>
    </location>
</feature>
<evidence type="ECO:0000313" key="2">
    <source>
        <dbReference type="EMBL" id="CAD1475844.1"/>
    </source>
</evidence>
<keyword evidence="1" id="KW-0472">Membrane</keyword>
<dbReference type="EMBL" id="CAJDYZ010008811">
    <property type="protein sequence ID" value="CAD1475844.1"/>
    <property type="molecule type" value="Genomic_DNA"/>
</dbReference>
<keyword evidence="1" id="KW-0812">Transmembrane</keyword>
<proteinExistence type="predicted"/>
<dbReference type="AlphaFoldDB" id="A0A6V7H8C3"/>